<comment type="similarity">
    <text evidence="5">Belongs to the GTP cyclohydrolase I family. QueF type 2 subfamily.</text>
</comment>
<dbReference type="PANTHER" id="PTHR34354">
    <property type="entry name" value="NADPH-DEPENDENT 7-CYANO-7-DEAZAGUANINE REDUCTASE"/>
    <property type="match status" value="1"/>
</dbReference>
<feature type="binding site" evidence="5">
    <location>
        <begin position="259"/>
        <end position="260"/>
    </location>
    <ligand>
        <name>NADPH</name>
        <dbReference type="ChEBI" id="CHEBI:57783"/>
    </ligand>
</feature>
<dbReference type="Pfam" id="PF14819">
    <property type="entry name" value="QueF_N"/>
    <property type="match status" value="1"/>
</dbReference>
<keyword evidence="2 5" id="KW-0671">Queuosine biosynthesis</keyword>
<dbReference type="NCBIfam" id="TIGR03138">
    <property type="entry name" value="QueF"/>
    <property type="match status" value="1"/>
</dbReference>
<reference evidence="7 8" key="1">
    <citation type="submission" date="2019-02" db="EMBL/GenBank/DDBJ databases">
        <authorList>
            <person name="Manzano-Marin A."/>
            <person name="Manzano-Marin A."/>
        </authorList>
    </citation>
    <scope>NUCLEOTIDE SEQUENCE [LARGE SCALE GENOMIC DNA]</scope>
    <source>
        <strain evidence="7 8">ErCikochiana</strain>
    </source>
</reference>
<evidence type="ECO:0000259" key="6">
    <source>
        <dbReference type="Pfam" id="PF14819"/>
    </source>
</evidence>
<evidence type="ECO:0000313" key="8">
    <source>
        <dbReference type="Proteomes" id="UP000294368"/>
    </source>
</evidence>
<dbReference type="InterPro" id="IPR043133">
    <property type="entry name" value="GTP-CH-I_C/QueF"/>
</dbReference>
<sequence>MSKPINQSISSIAGKFLGQKTKYYDTYQPSLLHAVPRSLNRELLGSDFQPTTLMGQDIWTLYEVSWLNQNGLPQVSIGKVVLSMHTINLIESKSLKLYLNSFNQTQFTNLAVVQNIIERDLSDCAIGLVKVTLFRLKDVTDIVIDNLSGFCIDEQNITIHNYKVYPDFLYNITHKDLVKEQLISHLFKSNCLITKQPDWATVQISYYGPRIDHVALLHYLVSYRQHNEFHESCTERIFYDILRYCKPYQLSVYLRYTRRGGIDINPWRSNTEFSPTHHRLVRQ</sequence>
<dbReference type="HAMAP" id="MF_00817">
    <property type="entry name" value="QueF_type2"/>
    <property type="match status" value="1"/>
</dbReference>
<gene>
    <name evidence="5 7" type="primary">queF</name>
    <name evidence="7" type="ORF">ERCIKOCA2762_365</name>
</gene>
<dbReference type="EC" id="1.7.1.13" evidence="5"/>
<dbReference type="RefSeq" id="WP_157988503.1">
    <property type="nucleotide sequence ID" value="NZ_LR217715.1"/>
</dbReference>
<comment type="subunit">
    <text evidence="5">Homodimer.</text>
</comment>
<name>A0A451DA32_9GAMM</name>
<proteinExistence type="inferred from homology"/>
<evidence type="ECO:0000256" key="5">
    <source>
        <dbReference type="HAMAP-Rule" id="MF_00817"/>
    </source>
</evidence>
<comment type="subcellular location">
    <subcellularLocation>
        <location evidence="5">Cytoplasm</location>
    </subcellularLocation>
</comment>
<evidence type="ECO:0000256" key="4">
    <source>
        <dbReference type="ARBA" id="ARBA00023002"/>
    </source>
</evidence>
<dbReference type="GO" id="GO:0008616">
    <property type="term" value="P:tRNA queuosine(34) biosynthetic process"/>
    <property type="evidence" value="ECO:0007669"/>
    <property type="project" value="UniProtKB-UniRule"/>
</dbReference>
<keyword evidence="4 5" id="KW-0560">Oxidoreductase</keyword>
<dbReference type="InterPro" id="IPR029500">
    <property type="entry name" value="QueF"/>
</dbReference>
<organism evidence="7 8">
    <name type="scientific">Candidatus Erwinia haradaeae</name>
    <dbReference type="NCBI Taxonomy" id="1922217"/>
    <lineage>
        <taxon>Bacteria</taxon>
        <taxon>Pseudomonadati</taxon>
        <taxon>Pseudomonadota</taxon>
        <taxon>Gammaproteobacteria</taxon>
        <taxon>Enterobacterales</taxon>
        <taxon>Erwiniaceae</taxon>
        <taxon>Erwinia</taxon>
    </lineage>
</organism>
<accession>A0A451DA32</accession>
<dbReference type="GO" id="GO:0033739">
    <property type="term" value="F:preQ1 synthase activity"/>
    <property type="evidence" value="ECO:0007669"/>
    <property type="project" value="UniProtKB-UniRule"/>
</dbReference>
<feature type="binding site" evidence="5">
    <location>
        <begin position="92"/>
        <end position="93"/>
    </location>
    <ligand>
        <name>NADPH</name>
        <dbReference type="ChEBI" id="CHEBI:57783"/>
    </ligand>
</feature>
<dbReference type="PIRSF" id="PIRSF004750">
    <property type="entry name" value="Nitrile_oxidored_YqcD_prd"/>
    <property type="match status" value="1"/>
</dbReference>
<dbReference type="InterPro" id="IPR016428">
    <property type="entry name" value="QueF_type2"/>
</dbReference>
<dbReference type="PANTHER" id="PTHR34354:SF1">
    <property type="entry name" value="NADPH-DEPENDENT 7-CYANO-7-DEAZAGUANINE REDUCTASE"/>
    <property type="match status" value="1"/>
</dbReference>
<dbReference type="OrthoDB" id="9789995at2"/>
<feature type="binding site" evidence="5">
    <location>
        <begin position="90"/>
        <end position="92"/>
    </location>
    <ligand>
        <name>substrate</name>
    </ligand>
</feature>
<dbReference type="Gene3D" id="3.30.1130.10">
    <property type="match status" value="2"/>
</dbReference>
<feature type="domain" description="NADPH-dependent 7-cyano-7-deazaguanine reductase N-terminal" evidence="6">
    <location>
        <begin position="23"/>
        <end position="133"/>
    </location>
</feature>
<dbReference type="AlphaFoldDB" id="A0A451DA32"/>
<evidence type="ECO:0000256" key="1">
    <source>
        <dbReference type="ARBA" id="ARBA00022490"/>
    </source>
</evidence>
<protein>
    <recommendedName>
        <fullName evidence="5">NADPH-dependent 7-cyano-7-deazaguanine reductase</fullName>
        <ecNumber evidence="5">1.7.1.13</ecNumber>
    </recommendedName>
    <alternativeName>
        <fullName evidence="5">7-cyano-7-carbaguanine reductase</fullName>
    </alternativeName>
    <alternativeName>
        <fullName evidence="5">NADPH-dependent nitrile oxidoreductase</fullName>
    </alternativeName>
    <alternativeName>
        <fullName evidence="5">PreQ(0) reductase</fullName>
    </alternativeName>
</protein>
<keyword evidence="3 5" id="KW-0521">NADP</keyword>
<dbReference type="InterPro" id="IPR029139">
    <property type="entry name" value="QueF_N"/>
</dbReference>
<dbReference type="InterPro" id="IPR050084">
    <property type="entry name" value="NADPH_dep_7-cyano-7-deazaG_red"/>
</dbReference>
<dbReference type="GO" id="GO:0005737">
    <property type="term" value="C:cytoplasm"/>
    <property type="evidence" value="ECO:0007669"/>
    <property type="project" value="UniProtKB-SubCell"/>
</dbReference>
<dbReference type="UniPathway" id="UPA00392"/>
<evidence type="ECO:0000256" key="2">
    <source>
        <dbReference type="ARBA" id="ARBA00022785"/>
    </source>
</evidence>
<evidence type="ECO:0000256" key="3">
    <source>
        <dbReference type="ARBA" id="ARBA00022857"/>
    </source>
</evidence>
<comment type="function">
    <text evidence="5">Catalyzes the NADPH-dependent reduction of 7-cyano-7-deazaguanine (preQ0) to 7-aminomethyl-7-deazaguanine (preQ1).</text>
</comment>
<comment type="pathway">
    <text evidence="5">tRNA modification; tRNA-queuosine biosynthesis.</text>
</comment>
<feature type="binding site" evidence="5">
    <location>
        <begin position="230"/>
        <end position="231"/>
    </location>
    <ligand>
        <name>substrate</name>
    </ligand>
</feature>
<dbReference type="EMBL" id="LR217715">
    <property type="protein sequence ID" value="VFP83124.1"/>
    <property type="molecule type" value="Genomic_DNA"/>
</dbReference>
<keyword evidence="1 5" id="KW-0963">Cytoplasm</keyword>
<dbReference type="Proteomes" id="UP000294368">
    <property type="component" value="Chromosome"/>
</dbReference>
<feature type="active site" description="Thioimide intermediate" evidence="5">
    <location>
        <position position="191"/>
    </location>
</feature>
<comment type="catalytic activity">
    <reaction evidence="5">
        <text>7-aminomethyl-7-carbaguanine + 2 NADP(+) = 7-cyano-7-carbaguanine + 2 NADPH + 3 H(+)</text>
        <dbReference type="Rhea" id="RHEA:13409"/>
        <dbReference type="ChEBI" id="CHEBI:15378"/>
        <dbReference type="ChEBI" id="CHEBI:45075"/>
        <dbReference type="ChEBI" id="CHEBI:57783"/>
        <dbReference type="ChEBI" id="CHEBI:58349"/>
        <dbReference type="ChEBI" id="CHEBI:58703"/>
        <dbReference type="EC" id="1.7.1.13"/>
    </reaction>
</comment>
<dbReference type="SUPFAM" id="SSF55620">
    <property type="entry name" value="Tetrahydrobiopterin biosynthesis enzymes-like"/>
    <property type="match status" value="1"/>
</dbReference>
<feature type="active site" description="Proton donor" evidence="5">
    <location>
        <position position="198"/>
    </location>
</feature>
<evidence type="ECO:0000313" key="7">
    <source>
        <dbReference type="EMBL" id="VFP83124.1"/>
    </source>
</evidence>
<dbReference type="Pfam" id="PF14489">
    <property type="entry name" value="QueF"/>
    <property type="match status" value="1"/>
</dbReference>